<gene>
    <name evidence="1" type="ORF">FM037_04345</name>
</gene>
<sequence length="127" mass="14098">MSSPIGGFYLNAQYRNKAAKSELTSKPRITLKLRITLDGIPLIDETQTGIAETRCHLDNDHISVTALPTLISDEMIRLEFHILIKHLDSDIATPKQQVLNLELGESLCVLVEGDERLKITTSCSITP</sequence>
<protein>
    <submittedName>
        <fullName evidence="1">Uncharacterized protein</fullName>
    </submittedName>
</protein>
<evidence type="ECO:0000313" key="2">
    <source>
        <dbReference type="Proteomes" id="UP000315947"/>
    </source>
</evidence>
<keyword evidence="2" id="KW-1185">Reference proteome</keyword>
<accession>A0ABX5WUX5</accession>
<evidence type="ECO:0000313" key="1">
    <source>
        <dbReference type="EMBL" id="QDO82606.1"/>
    </source>
</evidence>
<dbReference type="EMBL" id="CP041614">
    <property type="protein sequence ID" value="QDO82606.1"/>
    <property type="molecule type" value="Genomic_DNA"/>
</dbReference>
<organism evidence="1 2">
    <name type="scientific">Shewanella psychropiezotolerans</name>
    <dbReference type="NCBI Taxonomy" id="2593655"/>
    <lineage>
        <taxon>Bacteria</taxon>
        <taxon>Pseudomonadati</taxon>
        <taxon>Pseudomonadota</taxon>
        <taxon>Gammaproteobacteria</taxon>
        <taxon>Alteromonadales</taxon>
        <taxon>Shewanellaceae</taxon>
        <taxon>Shewanella</taxon>
    </lineage>
</organism>
<reference evidence="1 2" key="1">
    <citation type="submission" date="2019-07" db="EMBL/GenBank/DDBJ databases">
        <title>Shewanella sp. YLB-06 whole genomic sequence.</title>
        <authorList>
            <person name="Yu L."/>
        </authorList>
    </citation>
    <scope>NUCLEOTIDE SEQUENCE [LARGE SCALE GENOMIC DNA]</scope>
    <source>
        <strain evidence="1 2">YLB-06</strain>
    </source>
</reference>
<proteinExistence type="predicted"/>
<name>A0ABX5WUX5_9GAMM</name>
<dbReference type="Proteomes" id="UP000315947">
    <property type="component" value="Chromosome"/>
</dbReference>
<dbReference type="RefSeq" id="WP_144044994.1">
    <property type="nucleotide sequence ID" value="NZ_CP041614.1"/>
</dbReference>